<sequence>MKRKATAKWNGTGLEGKGSLTSPSGVLNNTPYNFTARFKDEEGKSGTNPEELIAAAHAGCFNMALSFQIAGAGFTADELITEAVVNLDQVDGGFAVTGIELKLTGKVAGMTEEKFMELANAAKAGCPISKLLSAVPITLSAKFVK</sequence>
<dbReference type="SUPFAM" id="SSF82784">
    <property type="entry name" value="OsmC-like"/>
    <property type="match status" value="1"/>
</dbReference>
<dbReference type="STRING" id="1640674.SAMN05216323_102410"/>
<dbReference type="InterPro" id="IPR036102">
    <property type="entry name" value="OsmC/Ohrsf"/>
</dbReference>
<dbReference type="Pfam" id="PF02566">
    <property type="entry name" value="OsmC"/>
    <property type="match status" value="1"/>
</dbReference>
<dbReference type="PANTHER" id="PTHR42830">
    <property type="entry name" value="OSMOTICALLY INDUCIBLE FAMILY PROTEIN"/>
    <property type="match status" value="1"/>
</dbReference>
<evidence type="ECO:0000313" key="3">
    <source>
        <dbReference type="Proteomes" id="UP000199452"/>
    </source>
</evidence>
<dbReference type="InterPro" id="IPR015946">
    <property type="entry name" value="KH_dom-like_a/b"/>
</dbReference>
<name>A0A1G6KAY3_9BACT</name>
<dbReference type="Gene3D" id="3.30.300.20">
    <property type="match status" value="1"/>
</dbReference>
<evidence type="ECO:0000256" key="1">
    <source>
        <dbReference type="SAM" id="MobiDB-lite"/>
    </source>
</evidence>
<dbReference type="InterPro" id="IPR052707">
    <property type="entry name" value="OsmC_Ohr_Peroxiredoxin"/>
</dbReference>
<dbReference type="Proteomes" id="UP000199452">
    <property type="component" value="Unassembled WGS sequence"/>
</dbReference>
<dbReference type="AlphaFoldDB" id="A0A1G6KAY3"/>
<gene>
    <name evidence="2" type="ORF">SAMN05216323_102410</name>
</gene>
<dbReference type="OrthoDB" id="9807532at2"/>
<dbReference type="NCBIfam" id="TIGR03562">
    <property type="entry name" value="osmo_induc_OsmC"/>
    <property type="match status" value="1"/>
</dbReference>
<feature type="region of interest" description="Disordered" evidence="1">
    <location>
        <begin position="1"/>
        <end position="22"/>
    </location>
</feature>
<dbReference type="RefSeq" id="WP_092437680.1">
    <property type="nucleotide sequence ID" value="NZ_FMYP01000024.1"/>
</dbReference>
<dbReference type="GO" id="GO:0004601">
    <property type="term" value="F:peroxidase activity"/>
    <property type="evidence" value="ECO:0007669"/>
    <property type="project" value="InterPro"/>
</dbReference>
<dbReference type="GO" id="GO:0006979">
    <property type="term" value="P:response to oxidative stress"/>
    <property type="evidence" value="ECO:0007669"/>
    <property type="project" value="InterPro"/>
</dbReference>
<evidence type="ECO:0000313" key="2">
    <source>
        <dbReference type="EMBL" id="SDC28113.1"/>
    </source>
</evidence>
<organism evidence="2 3">
    <name type="scientific">Williamwhitmania taraxaci</name>
    <dbReference type="NCBI Taxonomy" id="1640674"/>
    <lineage>
        <taxon>Bacteria</taxon>
        <taxon>Pseudomonadati</taxon>
        <taxon>Bacteroidota</taxon>
        <taxon>Bacteroidia</taxon>
        <taxon>Bacteroidales</taxon>
        <taxon>Williamwhitmaniaceae</taxon>
        <taxon>Williamwhitmania</taxon>
    </lineage>
</organism>
<reference evidence="2 3" key="1">
    <citation type="submission" date="2016-09" db="EMBL/GenBank/DDBJ databases">
        <authorList>
            <person name="Capua I."/>
            <person name="De Benedictis P."/>
            <person name="Joannis T."/>
            <person name="Lombin L.H."/>
            <person name="Cattoli G."/>
        </authorList>
    </citation>
    <scope>NUCLEOTIDE SEQUENCE [LARGE SCALE GENOMIC DNA]</scope>
    <source>
        <strain evidence="2 3">A7P-90m</strain>
    </source>
</reference>
<proteinExistence type="predicted"/>
<keyword evidence="3" id="KW-1185">Reference proteome</keyword>
<dbReference type="InterPro" id="IPR019904">
    <property type="entry name" value="Peroxiredoxin_OsmC"/>
</dbReference>
<accession>A0A1G6KAY3</accession>
<dbReference type="PANTHER" id="PTHR42830:SF1">
    <property type="entry name" value="OSMOTICALLY INDUCIBLE FAMILY PROTEIN"/>
    <property type="match status" value="1"/>
</dbReference>
<protein>
    <submittedName>
        <fullName evidence="2">Osmotically inducible protein OsmC</fullName>
    </submittedName>
</protein>
<dbReference type="InterPro" id="IPR003718">
    <property type="entry name" value="OsmC/Ohr_fam"/>
</dbReference>
<dbReference type="EMBL" id="FMYP01000024">
    <property type="protein sequence ID" value="SDC28113.1"/>
    <property type="molecule type" value="Genomic_DNA"/>
</dbReference>